<comment type="caution">
    <text evidence="1">The sequence shown here is derived from an EMBL/GenBank/DDBJ whole genome shotgun (WGS) entry which is preliminary data.</text>
</comment>
<dbReference type="SUPFAM" id="SSF52540">
    <property type="entry name" value="P-loop containing nucleoside triphosphate hydrolases"/>
    <property type="match status" value="1"/>
</dbReference>
<dbReference type="Gene3D" id="3.40.50.300">
    <property type="entry name" value="P-loop containing nucleotide triphosphate hydrolases"/>
    <property type="match status" value="1"/>
</dbReference>
<dbReference type="EMBL" id="JAPMUA010000002">
    <property type="protein sequence ID" value="MDG3585485.1"/>
    <property type="molecule type" value="Genomic_DNA"/>
</dbReference>
<evidence type="ECO:0000313" key="1">
    <source>
        <dbReference type="EMBL" id="MDG3585485.1"/>
    </source>
</evidence>
<organism evidence="1 2">
    <name type="scientific">Galbibacter pacificus</name>
    <dbReference type="NCBI Taxonomy" id="2996052"/>
    <lineage>
        <taxon>Bacteria</taxon>
        <taxon>Pseudomonadati</taxon>
        <taxon>Bacteroidota</taxon>
        <taxon>Flavobacteriia</taxon>
        <taxon>Flavobacteriales</taxon>
        <taxon>Flavobacteriaceae</taxon>
        <taxon>Galbibacter</taxon>
    </lineage>
</organism>
<dbReference type="Proteomes" id="UP001153642">
    <property type="component" value="Unassembled WGS sequence"/>
</dbReference>
<evidence type="ECO:0000313" key="2">
    <source>
        <dbReference type="Proteomes" id="UP001153642"/>
    </source>
</evidence>
<gene>
    <name evidence="1" type="ORF">OSR52_06345</name>
</gene>
<accession>A0ABT6FQD8</accession>
<name>A0ABT6FQD8_9FLAO</name>
<reference evidence="1" key="1">
    <citation type="submission" date="2022-11" db="EMBL/GenBank/DDBJ databases">
        <title>High-quality draft genome sequence of Galbibacter sp. strain CMA-7.</title>
        <authorList>
            <person name="Wei L."/>
            <person name="Dong C."/>
            <person name="Shao Z."/>
        </authorList>
    </citation>
    <scope>NUCLEOTIDE SEQUENCE</scope>
    <source>
        <strain evidence="1">CMA-7</strain>
    </source>
</reference>
<keyword evidence="2" id="KW-1185">Reference proteome</keyword>
<sequence>MSKLTIKAPKLTDYQKAFLYPESKARFRIVLASTKCGKTFSCIWYLFEQAHKSDVKEGDNFWWVSPTYSQSKIAFKRMKRKVIKSKVYSINESNLTITCPNGAVISFKSADNEDNLYGDDVKTAIFDEASRAKEEAWFALRSTLTATKGDCILIANYKGQGNWLTLLAEKAETDSTYEKFVINAYDAVEAGILSLEEVEQAKKDLPEKIFKELYLAEGGGEAGQLIDEESISKLFTNQIGGGIKYITIDVARLGKDKSVIYVWDGLKVIEIKELAKNTLIELSKEIRELQAKYNVNLSNIIADENGVGGFLCDHIGCKGFVNNASPLKVKGEKQNFASLKDQCYYKLAEIINSNLISITSINYKTKELLIQELQQIKLPAEVDTNRIKLLNKDAIKKIIGRSPDYSDAMMMRMYFELRPNYGVYHIG</sequence>
<dbReference type="InterPro" id="IPR027417">
    <property type="entry name" value="P-loop_NTPase"/>
</dbReference>
<proteinExistence type="predicted"/>
<dbReference type="Pfam" id="PF03237">
    <property type="entry name" value="Terminase_6N"/>
    <property type="match status" value="1"/>
</dbReference>
<dbReference type="Gene3D" id="3.30.420.240">
    <property type="match status" value="1"/>
</dbReference>
<protein>
    <submittedName>
        <fullName evidence="1">Terminase family protein</fullName>
    </submittedName>
</protein>
<dbReference type="RefSeq" id="WP_277899249.1">
    <property type="nucleotide sequence ID" value="NZ_JAPMUA010000002.1"/>
</dbReference>